<proteinExistence type="predicted"/>
<protein>
    <submittedName>
        <fullName evidence="1">Phosphatidylinositol-glycan biosynthesis class F protein</fullName>
    </submittedName>
</protein>
<evidence type="ECO:0000313" key="1">
    <source>
        <dbReference type="EMBL" id="KAF0748698.1"/>
    </source>
</evidence>
<keyword evidence="2" id="KW-1185">Reference proteome</keyword>
<dbReference type="Proteomes" id="UP000478052">
    <property type="component" value="Unassembled WGS sequence"/>
</dbReference>
<organism evidence="1 2">
    <name type="scientific">Aphis craccivora</name>
    <name type="common">Cowpea aphid</name>
    <dbReference type="NCBI Taxonomy" id="307492"/>
    <lineage>
        <taxon>Eukaryota</taxon>
        <taxon>Metazoa</taxon>
        <taxon>Ecdysozoa</taxon>
        <taxon>Arthropoda</taxon>
        <taxon>Hexapoda</taxon>
        <taxon>Insecta</taxon>
        <taxon>Pterygota</taxon>
        <taxon>Neoptera</taxon>
        <taxon>Paraneoptera</taxon>
        <taxon>Hemiptera</taxon>
        <taxon>Sternorrhyncha</taxon>
        <taxon>Aphidomorpha</taxon>
        <taxon>Aphidoidea</taxon>
        <taxon>Aphididae</taxon>
        <taxon>Aphidini</taxon>
        <taxon>Aphis</taxon>
        <taxon>Aphis</taxon>
    </lineage>
</organism>
<sequence>MQINTIFSISLMSNAFIQTEADPELILNCFSSLCHFDLFVWLLLDKNYSLLFDLFNFHCTRSGCITYIFSTIWSTFCIFFTCNSTHNYADWNSVKIKIYILLTDCYET</sequence>
<dbReference type="EMBL" id="VUJU01006374">
    <property type="protein sequence ID" value="KAF0748698.1"/>
    <property type="molecule type" value="Genomic_DNA"/>
</dbReference>
<evidence type="ECO:0000313" key="2">
    <source>
        <dbReference type="Proteomes" id="UP000478052"/>
    </source>
</evidence>
<name>A0A6G0Y3S3_APHCR</name>
<reference evidence="1 2" key="1">
    <citation type="submission" date="2019-08" db="EMBL/GenBank/DDBJ databases">
        <title>Whole genome of Aphis craccivora.</title>
        <authorList>
            <person name="Voronova N.V."/>
            <person name="Shulinski R.S."/>
            <person name="Bandarenka Y.V."/>
            <person name="Zhorov D.G."/>
            <person name="Warner D."/>
        </authorList>
    </citation>
    <scope>NUCLEOTIDE SEQUENCE [LARGE SCALE GENOMIC DNA]</scope>
    <source>
        <strain evidence="1">180601</strain>
        <tissue evidence="1">Whole Body</tissue>
    </source>
</reference>
<dbReference type="AlphaFoldDB" id="A0A6G0Y3S3"/>
<accession>A0A6G0Y3S3</accession>
<gene>
    <name evidence="1" type="ORF">FWK35_00019820</name>
</gene>
<comment type="caution">
    <text evidence="1">The sequence shown here is derived from an EMBL/GenBank/DDBJ whole genome shotgun (WGS) entry which is preliminary data.</text>
</comment>